<dbReference type="InterPro" id="IPR011059">
    <property type="entry name" value="Metal-dep_hydrolase_composite"/>
</dbReference>
<keyword evidence="8" id="KW-1185">Reference proteome</keyword>
<dbReference type="InterPro" id="IPR050138">
    <property type="entry name" value="DHOase/Allantoinase_Hydrolase"/>
</dbReference>
<accession>A0ABT3FLX9</accession>
<dbReference type="PANTHER" id="PTHR43668">
    <property type="entry name" value="ALLANTOINASE"/>
    <property type="match status" value="1"/>
</dbReference>
<dbReference type="GO" id="GO:0004038">
    <property type="term" value="F:allantoinase activity"/>
    <property type="evidence" value="ECO:0007669"/>
    <property type="project" value="UniProtKB-EC"/>
</dbReference>
<dbReference type="EMBL" id="JAPDDS010000002">
    <property type="protein sequence ID" value="MCW1884194.1"/>
    <property type="molecule type" value="Genomic_DNA"/>
</dbReference>
<dbReference type="SUPFAM" id="SSF51338">
    <property type="entry name" value="Composite domain of metallo-dependent hydrolases"/>
    <property type="match status" value="1"/>
</dbReference>
<dbReference type="Gene3D" id="2.30.40.10">
    <property type="entry name" value="Urease, subunit C, domain 1"/>
    <property type="match status" value="1"/>
</dbReference>
<dbReference type="InterPro" id="IPR006680">
    <property type="entry name" value="Amidohydro-rel"/>
</dbReference>
<dbReference type="SUPFAM" id="SSF51556">
    <property type="entry name" value="Metallo-dependent hydrolases"/>
    <property type="match status" value="1"/>
</dbReference>
<comment type="caution">
    <text evidence="7">The sequence shown here is derived from an EMBL/GenBank/DDBJ whole genome shotgun (WGS) entry which is preliminary data.</text>
</comment>
<dbReference type="Pfam" id="PF01979">
    <property type="entry name" value="Amidohydro_1"/>
    <property type="match status" value="1"/>
</dbReference>
<sequence length="443" mass="46857">MSEFDTILRQASVVTDDGVRTLDVGISGEIFAEIAENLAGSCELEIDATGKVLFPGLVDANVRFNEPGRTEWEGFATGSAALAAGGGTSFIDMPVNSSPPVLDLASFAAKRRAGEAHSRLDFALWGGLTPDSLPHLANLARAGVTGFKAILCPSGLDDFSAANEGTLRKGMHVAAEFHLPVAVHAESQAVIAAHQREFPVPRPGTMADWLASRPVAAEIAAIEMALACARDTGCALHVIHVSAPESIDLIHAARREGINVTAETSPHYLLLDRAAAEGIGPAAKCAPPLRCTGTLDGLWRVLAAGEIDSISSAHSPAPPELKDGGDIFSMWAGIAGCQHGFPLLVERALQETTWQRLAALFSTNPARRFRLDGRKGRIAPGLDADFCLLVPEESTIDAGDLLTRHSLSPYLGMRSAWQVAATWLRGHPVSPATHGRFLLPDDS</sequence>
<feature type="domain" description="Amidohydrolase-related" evidence="6">
    <location>
        <begin position="52"/>
        <end position="427"/>
    </location>
</feature>
<organism evidence="7 8">
    <name type="scientific">Luteolibacter flavescens</name>
    <dbReference type="NCBI Taxonomy" id="1859460"/>
    <lineage>
        <taxon>Bacteria</taxon>
        <taxon>Pseudomonadati</taxon>
        <taxon>Verrucomicrobiota</taxon>
        <taxon>Verrucomicrobiia</taxon>
        <taxon>Verrucomicrobiales</taxon>
        <taxon>Verrucomicrobiaceae</taxon>
        <taxon>Luteolibacter</taxon>
    </lineage>
</organism>
<comment type="cofactor">
    <cofactor evidence="1">
        <name>Zn(2+)</name>
        <dbReference type="ChEBI" id="CHEBI:29105"/>
    </cofactor>
</comment>
<reference evidence="7 8" key="1">
    <citation type="submission" date="2022-10" db="EMBL/GenBank/DDBJ databases">
        <title>Luteolibacter flavescens strain MCCC 1K03193, whole genome shotgun sequencing project.</title>
        <authorList>
            <person name="Zhao G."/>
            <person name="Shen L."/>
        </authorList>
    </citation>
    <scope>NUCLEOTIDE SEQUENCE [LARGE SCALE GENOMIC DNA]</scope>
    <source>
        <strain evidence="7 8">MCCC 1K03193</strain>
    </source>
</reference>
<dbReference type="InterPro" id="IPR017593">
    <property type="entry name" value="Allantoinase"/>
</dbReference>
<evidence type="ECO:0000256" key="5">
    <source>
        <dbReference type="ARBA" id="ARBA00022833"/>
    </source>
</evidence>
<dbReference type="RefSeq" id="WP_264500153.1">
    <property type="nucleotide sequence ID" value="NZ_JAPDDS010000002.1"/>
</dbReference>
<keyword evidence="4 7" id="KW-0378">Hydrolase</keyword>
<dbReference type="Gene3D" id="3.20.20.140">
    <property type="entry name" value="Metal-dependent hydrolases"/>
    <property type="match status" value="1"/>
</dbReference>
<evidence type="ECO:0000256" key="1">
    <source>
        <dbReference type="ARBA" id="ARBA00001947"/>
    </source>
</evidence>
<comment type="subunit">
    <text evidence="2">Homotetramer.</text>
</comment>
<evidence type="ECO:0000259" key="6">
    <source>
        <dbReference type="Pfam" id="PF01979"/>
    </source>
</evidence>
<gene>
    <name evidence="7" type="primary">allB</name>
    <name evidence="7" type="ORF">OKA04_05590</name>
</gene>
<dbReference type="EC" id="3.5.2.5" evidence="7"/>
<dbReference type="InterPro" id="IPR032466">
    <property type="entry name" value="Metal_Hydrolase"/>
</dbReference>
<evidence type="ECO:0000256" key="3">
    <source>
        <dbReference type="ARBA" id="ARBA00022723"/>
    </source>
</evidence>
<proteinExistence type="predicted"/>
<keyword evidence="5" id="KW-0862">Zinc</keyword>
<evidence type="ECO:0000313" key="8">
    <source>
        <dbReference type="Proteomes" id="UP001207930"/>
    </source>
</evidence>
<name>A0ABT3FLX9_9BACT</name>
<dbReference type="PANTHER" id="PTHR43668:SF4">
    <property type="entry name" value="ALLANTOINASE"/>
    <property type="match status" value="1"/>
</dbReference>
<dbReference type="Proteomes" id="UP001207930">
    <property type="component" value="Unassembled WGS sequence"/>
</dbReference>
<protein>
    <submittedName>
        <fullName evidence="7">Allantoinase AllB</fullName>
        <ecNumber evidence="7">3.5.2.5</ecNumber>
    </submittedName>
</protein>
<evidence type="ECO:0000313" key="7">
    <source>
        <dbReference type="EMBL" id="MCW1884194.1"/>
    </source>
</evidence>
<evidence type="ECO:0000256" key="2">
    <source>
        <dbReference type="ARBA" id="ARBA00011881"/>
    </source>
</evidence>
<dbReference type="NCBIfam" id="TIGR03178">
    <property type="entry name" value="allantoinase"/>
    <property type="match status" value="1"/>
</dbReference>
<keyword evidence="3" id="KW-0479">Metal-binding</keyword>
<evidence type="ECO:0000256" key="4">
    <source>
        <dbReference type="ARBA" id="ARBA00022801"/>
    </source>
</evidence>